<keyword evidence="1" id="KW-0472">Membrane</keyword>
<keyword evidence="1" id="KW-1133">Transmembrane helix</keyword>
<name>A0A8J3EN57_9BACL</name>
<feature type="transmembrane region" description="Helical" evidence="1">
    <location>
        <begin position="29"/>
        <end position="49"/>
    </location>
</feature>
<accession>A0A8J3EN57</accession>
<keyword evidence="3" id="KW-1185">Reference proteome</keyword>
<comment type="caution">
    <text evidence="2">The sequence shown here is derived from an EMBL/GenBank/DDBJ whole genome shotgun (WGS) entry which is preliminary data.</text>
</comment>
<evidence type="ECO:0000256" key="1">
    <source>
        <dbReference type="SAM" id="Phobius"/>
    </source>
</evidence>
<protein>
    <submittedName>
        <fullName evidence="2">Uncharacterized protein</fullName>
    </submittedName>
</protein>
<organism evidence="2 3">
    <name type="scientific">Pullulanibacillus pueri</name>
    <dbReference type="NCBI Taxonomy" id="1437324"/>
    <lineage>
        <taxon>Bacteria</taxon>
        <taxon>Bacillati</taxon>
        <taxon>Bacillota</taxon>
        <taxon>Bacilli</taxon>
        <taxon>Bacillales</taxon>
        <taxon>Sporolactobacillaceae</taxon>
        <taxon>Pullulanibacillus</taxon>
    </lineage>
</organism>
<dbReference type="Proteomes" id="UP000656813">
    <property type="component" value="Unassembled WGS sequence"/>
</dbReference>
<keyword evidence="1" id="KW-0812">Transmembrane</keyword>
<evidence type="ECO:0000313" key="3">
    <source>
        <dbReference type="Proteomes" id="UP000656813"/>
    </source>
</evidence>
<gene>
    <name evidence="2" type="ORF">GCM10007096_35590</name>
</gene>
<evidence type="ECO:0000313" key="2">
    <source>
        <dbReference type="EMBL" id="GGH86875.1"/>
    </source>
</evidence>
<dbReference type="EMBL" id="BMFV01000035">
    <property type="protein sequence ID" value="GGH86875.1"/>
    <property type="molecule type" value="Genomic_DNA"/>
</dbReference>
<reference evidence="2" key="2">
    <citation type="submission" date="2020-09" db="EMBL/GenBank/DDBJ databases">
        <authorList>
            <person name="Sun Q."/>
            <person name="Zhou Y."/>
        </authorList>
    </citation>
    <scope>NUCLEOTIDE SEQUENCE</scope>
    <source>
        <strain evidence="2">CGMCC 1.12777</strain>
    </source>
</reference>
<proteinExistence type="predicted"/>
<reference evidence="2" key="1">
    <citation type="journal article" date="2014" name="Int. J. Syst. Evol. Microbiol.">
        <title>Complete genome sequence of Corynebacterium casei LMG S-19264T (=DSM 44701T), isolated from a smear-ripened cheese.</title>
        <authorList>
            <consortium name="US DOE Joint Genome Institute (JGI-PGF)"/>
            <person name="Walter F."/>
            <person name="Albersmeier A."/>
            <person name="Kalinowski J."/>
            <person name="Ruckert C."/>
        </authorList>
    </citation>
    <scope>NUCLEOTIDE SEQUENCE</scope>
    <source>
        <strain evidence="2">CGMCC 1.12777</strain>
    </source>
</reference>
<sequence length="53" mass="6036">MIDFERLDNKKFAYSCLASLNEKNCLNMIALNSNLVLIGVFSSVVMLVLQRKK</sequence>
<dbReference type="AlphaFoldDB" id="A0A8J3EN57"/>